<evidence type="ECO:0000313" key="4">
    <source>
        <dbReference type="Proteomes" id="UP000233786"/>
    </source>
</evidence>
<feature type="transmembrane region" description="Helical" evidence="2">
    <location>
        <begin position="32"/>
        <end position="54"/>
    </location>
</feature>
<evidence type="ECO:0000313" key="3">
    <source>
        <dbReference type="EMBL" id="PKW18784.1"/>
    </source>
</evidence>
<feature type="transmembrane region" description="Helical" evidence="2">
    <location>
        <begin position="78"/>
        <end position="99"/>
    </location>
</feature>
<sequence length="141" mass="15106">MRLTTPSRSCQFRPYPPASAPRDPRRRAHRSLTYRWLLVGEIVAVVLLLTGSAAQAETTHVLALAPTLEVVLTNARNWIMGILALVATVFLTVGGLRYLMAGGNPGEVEKAKQAFKSAGIGFGLTALAPVVVEILRGILGM</sequence>
<feature type="region of interest" description="Disordered" evidence="1">
    <location>
        <begin position="1"/>
        <end position="26"/>
    </location>
</feature>
<feature type="compositionally biased region" description="Polar residues" evidence="1">
    <location>
        <begin position="1"/>
        <end position="10"/>
    </location>
</feature>
<keyword evidence="2" id="KW-1133">Transmembrane helix</keyword>
<dbReference type="Proteomes" id="UP000233786">
    <property type="component" value="Unassembled WGS sequence"/>
</dbReference>
<organism evidence="3 4">
    <name type="scientific">Saccharopolyspora spinosa</name>
    <dbReference type="NCBI Taxonomy" id="60894"/>
    <lineage>
        <taxon>Bacteria</taxon>
        <taxon>Bacillati</taxon>
        <taxon>Actinomycetota</taxon>
        <taxon>Actinomycetes</taxon>
        <taxon>Pseudonocardiales</taxon>
        <taxon>Pseudonocardiaceae</taxon>
        <taxon>Saccharopolyspora</taxon>
    </lineage>
</organism>
<protein>
    <recommendedName>
        <fullName evidence="5">TrbC/VIRB2 family protein</fullName>
    </recommendedName>
</protein>
<proteinExistence type="predicted"/>
<keyword evidence="4" id="KW-1185">Reference proteome</keyword>
<reference evidence="3" key="1">
    <citation type="submission" date="2017-12" db="EMBL/GenBank/DDBJ databases">
        <title>Sequencing the genomes of 1000 Actinobacteria strains.</title>
        <authorList>
            <person name="Klenk H.-P."/>
        </authorList>
    </citation>
    <scope>NUCLEOTIDE SEQUENCE [LARGE SCALE GENOMIC DNA]</scope>
    <source>
        <strain evidence="3">DSM 44228</strain>
    </source>
</reference>
<keyword evidence="2" id="KW-0812">Transmembrane</keyword>
<evidence type="ECO:0008006" key="5">
    <source>
        <dbReference type="Google" id="ProtNLM"/>
    </source>
</evidence>
<dbReference type="InterPro" id="IPR043993">
    <property type="entry name" value="T4SS_pilin"/>
</dbReference>
<keyword evidence="2" id="KW-0472">Membrane</keyword>
<dbReference type="Pfam" id="PF18895">
    <property type="entry name" value="T4SS_pilin"/>
    <property type="match status" value="1"/>
</dbReference>
<accession>A0A2N3Y778</accession>
<feature type="transmembrane region" description="Helical" evidence="2">
    <location>
        <begin position="120"/>
        <end position="139"/>
    </location>
</feature>
<dbReference type="STRING" id="994479.GCA_000194155_04933"/>
<dbReference type="AlphaFoldDB" id="A0A2N3Y778"/>
<comment type="caution">
    <text evidence="3">The sequence shown here is derived from an EMBL/GenBank/DDBJ whole genome shotgun (WGS) entry which is preliminary data.</text>
</comment>
<dbReference type="EMBL" id="PJNB01000001">
    <property type="protein sequence ID" value="PKW18784.1"/>
    <property type="molecule type" value="Genomic_DNA"/>
</dbReference>
<evidence type="ECO:0000256" key="1">
    <source>
        <dbReference type="SAM" id="MobiDB-lite"/>
    </source>
</evidence>
<gene>
    <name evidence="3" type="ORF">A8926_6912</name>
</gene>
<name>A0A2N3Y778_SACSN</name>
<evidence type="ECO:0000256" key="2">
    <source>
        <dbReference type="SAM" id="Phobius"/>
    </source>
</evidence>